<evidence type="ECO:0000256" key="1">
    <source>
        <dbReference type="SAM" id="MobiDB-lite"/>
    </source>
</evidence>
<gene>
    <name evidence="2" type="primary">NCL1_47229</name>
    <name evidence="2" type="ORF">TNCV_2182031</name>
</gene>
<keyword evidence="3" id="KW-1185">Reference proteome</keyword>
<organism evidence="2 3">
    <name type="scientific">Trichonephila clavipes</name>
    <name type="common">Golden silk orbweaver</name>
    <name type="synonym">Nephila clavipes</name>
    <dbReference type="NCBI Taxonomy" id="2585209"/>
    <lineage>
        <taxon>Eukaryota</taxon>
        <taxon>Metazoa</taxon>
        <taxon>Ecdysozoa</taxon>
        <taxon>Arthropoda</taxon>
        <taxon>Chelicerata</taxon>
        <taxon>Arachnida</taxon>
        <taxon>Araneae</taxon>
        <taxon>Araneomorphae</taxon>
        <taxon>Entelegynae</taxon>
        <taxon>Araneoidea</taxon>
        <taxon>Nephilidae</taxon>
        <taxon>Trichonephila</taxon>
    </lineage>
</organism>
<accession>A0A8X6VUU8</accession>
<evidence type="ECO:0000313" key="2">
    <source>
        <dbReference type="EMBL" id="GFY22942.1"/>
    </source>
</evidence>
<dbReference type="PANTHER" id="PTHR37984">
    <property type="entry name" value="PROTEIN CBG26694"/>
    <property type="match status" value="1"/>
</dbReference>
<evidence type="ECO:0008006" key="4">
    <source>
        <dbReference type="Google" id="ProtNLM"/>
    </source>
</evidence>
<dbReference type="Gene3D" id="3.30.420.10">
    <property type="entry name" value="Ribonuclease H-like superfamily/Ribonuclease H"/>
    <property type="match status" value="1"/>
</dbReference>
<feature type="compositionally biased region" description="Polar residues" evidence="1">
    <location>
        <begin position="144"/>
        <end position="153"/>
    </location>
</feature>
<dbReference type="Proteomes" id="UP000887159">
    <property type="component" value="Unassembled WGS sequence"/>
</dbReference>
<proteinExistence type="predicted"/>
<dbReference type="EMBL" id="BMAU01021361">
    <property type="protein sequence ID" value="GFY22942.1"/>
    <property type="molecule type" value="Genomic_DNA"/>
</dbReference>
<dbReference type="InterPro" id="IPR012337">
    <property type="entry name" value="RNaseH-like_sf"/>
</dbReference>
<sequence length="410" mass="47884">MSKKALVHHIFVRLEPQVQDYIEVRNPQTAIQLLEVFPKFKERYSCKAILGSRNSNNVEGRGQNEHMMSNVGNNRGNWRNSEVVHRPNNGRNDYRCSNQNNCQGNQWFESRNRFQNDDRRFNDRGYQFRNRGQNDDFSKRNQRNRVSSKNFSRGSRKQMGRLNVLKVNDIKGGSKTILDFDRKSLAIQESHVEVIKIDDGNLRVHLSETKNLSERLGIRHVKTVVYRPQANRTERVNRDLVQMIANYVYEQHDTWDRFLREFDYAIRTAVNETTEKTPAELFLGRKLITPFQKLVMVRIYHHRNCDETEIGTGSPDNGSLRYKPVVLTEYNGDQMTREMEDSLFHSDSSLKTVRDVKIHASKLRLLACRRSSNCNDLLPNMCVKIQRSAMSLKRLLADTGLRVLPTQVPK</sequence>
<dbReference type="GO" id="GO:0003676">
    <property type="term" value="F:nucleic acid binding"/>
    <property type="evidence" value="ECO:0007669"/>
    <property type="project" value="InterPro"/>
</dbReference>
<feature type="region of interest" description="Disordered" evidence="1">
    <location>
        <begin position="118"/>
        <end position="158"/>
    </location>
</feature>
<dbReference type="InterPro" id="IPR050951">
    <property type="entry name" value="Retrovirus_Pol_polyprotein"/>
</dbReference>
<evidence type="ECO:0000313" key="3">
    <source>
        <dbReference type="Proteomes" id="UP000887159"/>
    </source>
</evidence>
<dbReference type="PANTHER" id="PTHR37984:SF5">
    <property type="entry name" value="PROTEIN NYNRIN-LIKE"/>
    <property type="match status" value="1"/>
</dbReference>
<dbReference type="AlphaFoldDB" id="A0A8X6VUU8"/>
<protein>
    <recommendedName>
        <fullName evidence="4">Integrase catalytic domain-containing protein</fullName>
    </recommendedName>
</protein>
<comment type="caution">
    <text evidence="2">The sequence shown here is derived from an EMBL/GenBank/DDBJ whole genome shotgun (WGS) entry which is preliminary data.</text>
</comment>
<dbReference type="SUPFAM" id="SSF53098">
    <property type="entry name" value="Ribonuclease H-like"/>
    <property type="match status" value="1"/>
</dbReference>
<dbReference type="InterPro" id="IPR036397">
    <property type="entry name" value="RNaseH_sf"/>
</dbReference>
<reference evidence="2" key="1">
    <citation type="submission" date="2020-08" db="EMBL/GenBank/DDBJ databases">
        <title>Multicomponent nature underlies the extraordinary mechanical properties of spider dragline silk.</title>
        <authorList>
            <person name="Kono N."/>
            <person name="Nakamura H."/>
            <person name="Mori M."/>
            <person name="Yoshida Y."/>
            <person name="Ohtoshi R."/>
            <person name="Malay A.D."/>
            <person name="Moran D.A.P."/>
            <person name="Tomita M."/>
            <person name="Numata K."/>
            <person name="Arakawa K."/>
        </authorList>
    </citation>
    <scope>NUCLEOTIDE SEQUENCE</scope>
</reference>
<name>A0A8X6VUU8_TRICX</name>